<dbReference type="GO" id="GO:0016887">
    <property type="term" value="F:ATP hydrolysis activity"/>
    <property type="evidence" value="ECO:0007669"/>
    <property type="project" value="InterPro"/>
</dbReference>
<dbReference type="InterPro" id="IPR036640">
    <property type="entry name" value="ABC1_TM_sf"/>
</dbReference>
<dbReference type="PROSITE" id="PS00211">
    <property type="entry name" value="ABC_TRANSPORTER_1"/>
    <property type="match status" value="1"/>
</dbReference>
<keyword evidence="8 9" id="KW-0472">Membrane</keyword>
<keyword evidence="2" id="KW-0813">Transport</keyword>
<evidence type="ECO:0000256" key="4">
    <source>
        <dbReference type="ARBA" id="ARBA00022692"/>
    </source>
</evidence>
<dbReference type="FunFam" id="3.40.50.300:FF:000221">
    <property type="entry name" value="Multidrug ABC transporter ATP-binding protein"/>
    <property type="match status" value="1"/>
</dbReference>
<dbReference type="PANTHER" id="PTHR24221">
    <property type="entry name" value="ATP-BINDING CASSETTE SUB-FAMILY B"/>
    <property type="match status" value="1"/>
</dbReference>
<dbReference type="GO" id="GO:0005524">
    <property type="term" value="F:ATP binding"/>
    <property type="evidence" value="ECO:0007669"/>
    <property type="project" value="UniProtKB-KW"/>
</dbReference>
<dbReference type="SUPFAM" id="SSF52540">
    <property type="entry name" value="P-loop containing nucleoside triphosphate hydrolases"/>
    <property type="match status" value="1"/>
</dbReference>
<organism evidence="11">
    <name type="scientific">sediment metagenome</name>
    <dbReference type="NCBI Taxonomy" id="749907"/>
    <lineage>
        <taxon>unclassified sequences</taxon>
        <taxon>metagenomes</taxon>
        <taxon>ecological metagenomes</taxon>
    </lineage>
</organism>
<keyword evidence="7 9" id="KW-1133">Transmembrane helix</keyword>
<evidence type="ECO:0000313" key="11">
    <source>
        <dbReference type="EMBL" id="EFK96136.1"/>
    </source>
</evidence>
<evidence type="ECO:0000256" key="2">
    <source>
        <dbReference type="ARBA" id="ARBA00022448"/>
    </source>
</evidence>
<dbReference type="Pfam" id="PF00005">
    <property type="entry name" value="ABC_tran"/>
    <property type="match status" value="1"/>
</dbReference>
<gene>
    <name evidence="11" type="ORF">LDC_1843</name>
</gene>
<name>D9PJY0_9ZZZZ</name>
<evidence type="ECO:0000256" key="9">
    <source>
        <dbReference type="SAM" id="Phobius"/>
    </source>
</evidence>
<dbReference type="Gene3D" id="3.40.50.300">
    <property type="entry name" value="P-loop containing nucleotide triphosphate hydrolases"/>
    <property type="match status" value="1"/>
</dbReference>
<keyword evidence="5" id="KW-0547">Nucleotide-binding</keyword>
<evidence type="ECO:0000256" key="8">
    <source>
        <dbReference type="ARBA" id="ARBA00023136"/>
    </source>
</evidence>
<accession>D9PJY0</accession>
<comment type="subcellular location">
    <subcellularLocation>
        <location evidence="1">Cell membrane</location>
        <topology evidence="1">Multi-pass membrane protein</topology>
    </subcellularLocation>
</comment>
<proteinExistence type="predicted"/>
<evidence type="ECO:0000256" key="1">
    <source>
        <dbReference type="ARBA" id="ARBA00004651"/>
    </source>
</evidence>
<dbReference type="GO" id="GO:0034040">
    <property type="term" value="F:ATPase-coupled lipid transmembrane transporter activity"/>
    <property type="evidence" value="ECO:0007669"/>
    <property type="project" value="TreeGrafter"/>
</dbReference>
<dbReference type="PROSITE" id="PS50893">
    <property type="entry name" value="ABC_TRANSPORTER_2"/>
    <property type="match status" value="1"/>
</dbReference>
<dbReference type="SMART" id="SM00382">
    <property type="entry name" value="AAA"/>
    <property type="match status" value="1"/>
</dbReference>
<feature type="non-terminal residue" evidence="11">
    <location>
        <position position="1"/>
    </location>
</feature>
<dbReference type="InterPro" id="IPR039421">
    <property type="entry name" value="Type_1_exporter"/>
</dbReference>
<keyword evidence="4 9" id="KW-0812">Transmembrane</keyword>
<dbReference type="EMBL" id="ADZX01000561">
    <property type="protein sequence ID" value="EFK96136.1"/>
    <property type="molecule type" value="Genomic_DNA"/>
</dbReference>
<dbReference type="GO" id="GO:0005886">
    <property type="term" value="C:plasma membrane"/>
    <property type="evidence" value="ECO:0007669"/>
    <property type="project" value="UniProtKB-SubCell"/>
</dbReference>
<comment type="caution">
    <text evidence="11">The sequence shown here is derived from an EMBL/GenBank/DDBJ whole genome shotgun (WGS) entry which is preliminary data.</text>
</comment>
<keyword evidence="3" id="KW-1003">Cell membrane</keyword>
<keyword evidence="6" id="KW-0067">ATP-binding</keyword>
<dbReference type="Gene3D" id="1.20.1560.10">
    <property type="entry name" value="ABC transporter type 1, transmembrane domain"/>
    <property type="match status" value="1"/>
</dbReference>
<evidence type="ECO:0000256" key="5">
    <source>
        <dbReference type="ARBA" id="ARBA00022741"/>
    </source>
</evidence>
<feature type="transmembrane region" description="Helical" evidence="9">
    <location>
        <begin position="21"/>
        <end position="44"/>
    </location>
</feature>
<feature type="domain" description="ABC transporter" evidence="10">
    <location>
        <begin position="121"/>
        <end position="359"/>
    </location>
</feature>
<evidence type="ECO:0000259" key="10">
    <source>
        <dbReference type="PROSITE" id="PS50893"/>
    </source>
</evidence>
<evidence type="ECO:0000256" key="3">
    <source>
        <dbReference type="ARBA" id="ARBA00022475"/>
    </source>
</evidence>
<sequence>KFSERDQELVKTLIRADIVKSIPGLGMQGLLFGGILASILYLMVTRGDFERAVPTLTIFAFAGYRLMPALQSLYQSMSDMRFSDAALTSLCAEIRSVPHVSALEVAGGSSEGRPLKIRNGLSLEDVSYTYPEAAHPALRGLSIDIPVRSAIGLVGSTGSGKTTAIDVLLGLLRPEAGALSVDGTPLSDGDIREWQRVIGYVPQQIFLSDETIEGNIAFGVPSKSIDRAAVERAARAADLHDFIVTELPDGYDTTVGERGVRLSGGQRQRIGIARALYREPDLLILDEATSALDNLTEQSVMKAVRTLEGDKTIVLVAHRLSTVRTCDRIYMLNQGRVVASGTYDELIANSPEFRALAELA</sequence>
<evidence type="ECO:0000256" key="6">
    <source>
        <dbReference type="ARBA" id="ARBA00022840"/>
    </source>
</evidence>
<dbReference type="InterPro" id="IPR017871">
    <property type="entry name" value="ABC_transporter-like_CS"/>
</dbReference>
<dbReference type="InterPro" id="IPR027417">
    <property type="entry name" value="P-loop_NTPase"/>
</dbReference>
<evidence type="ECO:0000256" key="7">
    <source>
        <dbReference type="ARBA" id="ARBA00022989"/>
    </source>
</evidence>
<dbReference type="InterPro" id="IPR003593">
    <property type="entry name" value="AAA+_ATPase"/>
</dbReference>
<reference evidence="11" key="1">
    <citation type="submission" date="2010-07" db="EMBL/GenBank/DDBJ databases">
        <authorList>
            <consortium name="CONSOLIDER consortium CSD2007-00005"/>
            <person name="Guazzaroni M.-E."/>
            <person name="Richter M."/>
            <person name="Garcia-Salamanca A."/>
            <person name="Yarza P."/>
            <person name="Ferrer M."/>
        </authorList>
    </citation>
    <scope>NUCLEOTIDE SEQUENCE</scope>
</reference>
<dbReference type="AlphaFoldDB" id="D9PJY0"/>
<protein>
    <submittedName>
        <fullName evidence="11">ABC-type multidrug transport system, ATP binding permease protein</fullName>
    </submittedName>
</protein>
<dbReference type="InterPro" id="IPR003439">
    <property type="entry name" value="ABC_transporter-like_ATP-bd"/>
</dbReference>
<reference evidence="11" key="2">
    <citation type="journal article" date="2011" name="Microb. Ecol.">
        <title>Taxonomic and Functional Metagenomic Profiling of the Microbial Community in the Anoxic Sediment of a Sub-saline Shallow Lake (Laguna de Carrizo, Central Spain).</title>
        <authorList>
            <person name="Ferrer M."/>
            <person name="Guazzaroni M.E."/>
            <person name="Richter M."/>
            <person name="Garcia-Salamanca A."/>
            <person name="Yarza P."/>
            <person name="Suarez-Suarez A."/>
            <person name="Solano J."/>
            <person name="Alcaide M."/>
            <person name="van Dillewijn P."/>
            <person name="Molina-Henares M.A."/>
            <person name="Lopez-Cortes N."/>
            <person name="Al-Ramahi Y."/>
            <person name="Guerrero C."/>
            <person name="Acosta A."/>
            <person name="de Eugenio L.I."/>
            <person name="Martinez V."/>
            <person name="Marques S."/>
            <person name="Rojo F."/>
            <person name="Santero E."/>
            <person name="Genilloud O."/>
            <person name="Perez-Perez J."/>
            <person name="Rossello-Mora R."/>
            <person name="Ramos J.L."/>
        </authorList>
    </citation>
    <scope>NUCLEOTIDE SEQUENCE</scope>
</reference>
<dbReference type="PANTHER" id="PTHR24221:SF654">
    <property type="entry name" value="ATP-BINDING CASSETTE SUB-FAMILY B MEMBER 6"/>
    <property type="match status" value="1"/>
</dbReference>